<reference evidence="1 2" key="1">
    <citation type="journal article" date="2016" name="Nat. Commun.">
        <title>Thousands of microbial genomes shed light on interconnected biogeochemical processes in an aquifer system.</title>
        <authorList>
            <person name="Anantharaman K."/>
            <person name="Brown C.T."/>
            <person name="Hug L.A."/>
            <person name="Sharon I."/>
            <person name="Castelle C.J."/>
            <person name="Probst A.J."/>
            <person name="Thomas B.C."/>
            <person name="Singh A."/>
            <person name="Wilkins M.J."/>
            <person name="Karaoz U."/>
            <person name="Brodie E.L."/>
            <person name="Williams K.H."/>
            <person name="Hubbard S.S."/>
            <person name="Banfield J.F."/>
        </authorList>
    </citation>
    <scope>NUCLEOTIDE SEQUENCE [LARGE SCALE GENOMIC DNA]</scope>
</reference>
<dbReference type="AlphaFoldDB" id="A0A1G2PWN9"/>
<sequence>MSDEQLRQRALKALMFDPLDTAEKITGKSYADDAETIQLGFTCLQQNKMRKRAILAEIGDTHAGIFWNDFLKIIFDLGFKIIQSKRSIEEREDGIVVSPTNVIAAHPEKKLLICANSYVPTDPQKNQIIGSGKIYGSIDVSGLREGFDWYQFLGQISFSFYGDKMQFYFGVNEALVTRLQLVETTAPLCNWPNDEEPTMLYGLLEDKIPDLPDWVKEFMGTRKEK</sequence>
<evidence type="ECO:0000313" key="1">
    <source>
        <dbReference type="EMBL" id="OHA52179.1"/>
    </source>
</evidence>
<comment type="caution">
    <text evidence="1">The sequence shown here is derived from an EMBL/GenBank/DDBJ whole genome shotgun (WGS) entry which is preliminary data.</text>
</comment>
<proteinExistence type="predicted"/>
<gene>
    <name evidence="1" type="ORF">A3A97_04695</name>
</gene>
<dbReference type="Proteomes" id="UP000176951">
    <property type="component" value="Unassembled WGS sequence"/>
</dbReference>
<organism evidence="1 2">
    <name type="scientific">Candidatus Terrybacteria bacterium RIFCSPLOWO2_01_FULL_40_23</name>
    <dbReference type="NCBI Taxonomy" id="1802366"/>
    <lineage>
        <taxon>Bacteria</taxon>
        <taxon>Candidatus Terryibacteriota</taxon>
    </lineage>
</organism>
<name>A0A1G2PWN9_9BACT</name>
<evidence type="ECO:0000313" key="2">
    <source>
        <dbReference type="Proteomes" id="UP000176951"/>
    </source>
</evidence>
<protein>
    <submittedName>
        <fullName evidence="1">Uncharacterized protein</fullName>
    </submittedName>
</protein>
<accession>A0A1G2PWN9</accession>
<dbReference type="EMBL" id="MHSW01000012">
    <property type="protein sequence ID" value="OHA52179.1"/>
    <property type="molecule type" value="Genomic_DNA"/>
</dbReference>